<accession>F7X3V2</accession>
<dbReference type="PROSITE" id="PS00617">
    <property type="entry name" value="RECF_1"/>
    <property type="match status" value="1"/>
</dbReference>
<proteinExistence type="inferred from homology"/>
<keyword evidence="9 10" id="KW-0234">DNA repair</keyword>
<comment type="similarity">
    <text evidence="2 9 10">Belongs to the RecF family.</text>
</comment>
<dbReference type="PANTHER" id="PTHR32182:SF0">
    <property type="entry name" value="DNA REPLICATION AND REPAIR PROTEIN RECF"/>
    <property type="match status" value="1"/>
</dbReference>
<evidence type="ECO:0000256" key="8">
    <source>
        <dbReference type="ARBA" id="ARBA00023125"/>
    </source>
</evidence>
<keyword evidence="9 10" id="KW-0742">SOS response</keyword>
<dbReference type="PATRIC" id="fig|707241.3.peg.3821"/>
<dbReference type="GO" id="GO:0005524">
    <property type="term" value="F:ATP binding"/>
    <property type="evidence" value="ECO:0007669"/>
    <property type="project" value="UniProtKB-UniRule"/>
</dbReference>
<evidence type="ECO:0000256" key="5">
    <source>
        <dbReference type="ARBA" id="ARBA00022705"/>
    </source>
</evidence>
<keyword evidence="5 9" id="KW-0235">DNA replication</keyword>
<organism evidence="12 13">
    <name type="scientific">Sinorhizobium meliloti (strain SM11)</name>
    <dbReference type="NCBI Taxonomy" id="707241"/>
    <lineage>
        <taxon>Bacteria</taxon>
        <taxon>Pseudomonadati</taxon>
        <taxon>Pseudomonadota</taxon>
        <taxon>Alphaproteobacteria</taxon>
        <taxon>Hyphomicrobiales</taxon>
        <taxon>Rhizobiaceae</taxon>
        <taxon>Sinorhizobium/Ensifer group</taxon>
        <taxon>Sinorhizobium</taxon>
    </lineage>
</organism>
<dbReference type="GO" id="GO:0006302">
    <property type="term" value="P:double-strand break repair"/>
    <property type="evidence" value="ECO:0007669"/>
    <property type="project" value="TreeGrafter"/>
</dbReference>
<dbReference type="InterPro" id="IPR001238">
    <property type="entry name" value="DNA-binding_RecF"/>
</dbReference>
<dbReference type="SUPFAM" id="SSF52540">
    <property type="entry name" value="P-loop containing nucleoside triphosphate hydrolases"/>
    <property type="match status" value="1"/>
</dbReference>
<dbReference type="NCBIfam" id="TIGR00611">
    <property type="entry name" value="recf"/>
    <property type="match status" value="1"/>
</dbReference>
<dbReference type="Gene3D" id="1.20.1050.90">
    <property type="entry name" value="RecF/RecN/SMC, N-terminal domain"/>
    <property type="match status" value="1"/>
</dbReference>
<dbReference type="EMBL" id="CP001830">
    <property type="protein sequence ID" value="AEH80888.1"/>
    <property type="molecule type" value="Genomic_DNA"/>
</dbReference>
<dbReference type="CDD" id="cd03242">
    <property type="entry name" value="ABC_RecF"/>
    <property type="match status" value="1"/>
</dbReference>
<sequence length="498" mass="53731">MAFDVRAAGKQRVQCLRRTHDGARMIGEEVEETVFPGEELAKQAEHQRSIQLSIVTQLSYCTCALGESSDAAEKNGFPTGDWGGNAQPGYGIAAGGGEADRTPFPPCLGRAFILPDSNVDIGLAMPHKVFLTRLKLSDFRNYATLALDLDQRHVVLTGENGAGKTNLMEGVSFLSPGRGLRRAAYADVARVGAPDGFSVFAAVDGMEGSVEIGTGTQGTEEGQSRRLRINGTAARTVDELTDHLRVLWLTPAMDGLFTGPSADRRRFLDRLVLSLDPEHGRRASEFDRAMRSRNRLLSEFRPDPAWLSAIEREMAGLGISMALARQEMLGLLSALVERSRSDGTFPSASLSLAGFLDDCAGIPAFELEERYLAMLAEGRARDAAAGRTLDGPHRSDLLIRHREKDIEAERCSTGEQKALLVGLVLAHARLVGDMTGHAPVLLLDEIAAHLDQGRRAALFDLVDGLGGQSFMTGTDRAMFDALGERAQYLAVANGRVSG</sequence>
<evidence type="ECO:0000313" key="13">
    <source>
        <dbReference type="Proteomes" id="UP000009045"/>
    </source>
</evidence>
<feature type="binding site" evidence="9">
    <location>
        <begin position="158"/>
        <end position="165"/>
    </location>
    <ligand>
        <name>ATP</name>
        <dbReference type="ChEBI" id="CHEBI:30616"/>
    </ligand>
</feature>
<dbReference type="AlphaFoldDB" id="F7X3V2"/>
<name>F7X3V2_SINMM</name>
<dbReference type="InterPro" id="IPR027417">
    <property type="entry name" value="P-loop_NTPase"/>
</dbReference>
<dbReference type="Gene3D" id="3.40.50.300">
    <property type="entry name" value="P-loop containing nucleotide triphosphate hydrolases"/>
    <property type="match status" value="1"/>
</dbReference>
<dbReference type="InterPro" id="IPR003593">
    <property type="entry name" value="AAA+_ATPase"/>
</dbReference>
<dbReference type="GO" id="GO:0009432">
    <property type="term" value="P:SOS response"/>
    <property type="evidence" value="ECO:0007669"/>
    <property type="project" value="UniProtKB-UniRule"/>
</dbReference>
<dbReference type="Pfam" id="PF02463">
    <property type="entry name" value="SMC_N"/>
    <property type="match status" value="1"/>
</dbReference>
<evidence type="ECO:0000256" key="6">
    <source>
        <dbReference type="ARBA" id="ARBA00022741"/>
    </source>
</evidence>
<evidence type="ECO:0000256" key="7">
    <source>
        <dbReference type="ARBA" id="ARBA00022840"/>
    </source>
</evidence>
<evidence type="ECO:0000256" key="9">
    <source>
        <dbReference type="HAMAP-Rule" id="MF_00365"/>
    </source>
</evidence>
<keyword evidence="8 9" id="KW-0238">DNA-binding</keyword>
<dbReference type="PROSITE" id="PS00618">
    <property type="entry name" value="RECF_2"/>
    <property type="match status" value="1"/>
</dbReference>
<keyword evidence="9 10" id="KW-0227">DNA damage</keyword>
<evidence type="ECO:0000256" key="10">
    <source>
        <dbReference type="RuleBase" id="RU000578"/>
    </source>
</evidence>
<dbReference type="SMART" id="SM00382">
    <property type="entry name" value="AAA"/>
    <property type="match status" value="1"/>
</dbReference>
<dbReference type="GO" id="GO:0005737">
    <property type="term" value="C:cytoplasm"/>
    <property type="evidence" value="ECO:0007669"/>
    <property type="project" value="UniProtKB-SubCell"/>
</dbReference>
<protein>
    <recommendedName>
        <fullName evidence="3 9">DNA replication and repair protein RecF</fullName>
    </recommendedName>
</protein>
<evidence type="ECO:0000256" key="1">
    <source>
        <dbReference type="ARBA" id="ARBA00004496"/>
    </source>
</evidence>
<gene>
    <name evidence="9 12" type="primary">recF</name>
    <name evidence="12" type="ordered locus">SM11_chr3660</name>
</gene>
<dbReference type="KEGG" id="smx:SM11_chr3660"/>
<dbReference type="HOGENOM" id="CLU_040267_2_0_5"/>
<keyword evidence="7 9" id="KW-0067">ATP-binding</keyword>
<comment type="subcellular location">
    <subcellularLocation>
        <location evidence="1 9 10">Cytoplasm</location>
    </subcellularLocation>
</comment>
<dbReference type="InterPro" id="IPR042174">
    <property type="entry name" value="RecF_2"/>
</dbReference>
<keyword evidence="6 9" id="KW-0547">Nucleotide-binding</keyword>
<evidence type="ECO:0000259" key="11">
    <source>
        <dbReference type="SMART" id="SM00382"/>
    </source>
</evidence>
<evidence type="ECO:0000256" key="2">
    <source>
        <dbReference type="ARBA" id="ARBA00008016"/>
    </source>
</evidence>
<dbReference type="GO" id="GO:0003697">
    <property type="term" value="F:single-stranded DNA binding"/>
    <property type="evidence" value="ECO:0007669"/>
    <property type="project" value="UniProtKB-UniRule"/>
</dbReference>
<dbReference type="GO" id="GO:0006260">
    <property type="term" value="P:DNA replication"/>
    <property type="evidence" value="ECO:0007669"/>
    <property type="project" value="UniProtKB-UniRule"/>
</dbReference>
<dbReference type="HAMAP" id="MF_00365">
    <property type="entry name" value="RecF"/>
    <property type="match status" value="1"/>
</dbReference>
<keyword evidence="4 9" id="KW-0963">Cytoplasm</keyword>
<reference evidence="12 13" key="1">
    <citation type="journal article" date="2011" name="J. Biotechnol.">
        <title>The complete genome sequence of the dominant Sinorhizobium meliloti field isolate SM11 extends the S. meliloti pan-genome.</title>
        <authorList>
            <person name="Schneiker-Bekel S."/>
            <person name="Wibberg D."/>
            <person name="Bekel T."/>
            <person name="Blom J."/>
            <person name="Linke B."/>
            <person name="Neuweger H."/>
            <person name="Stiens M."/>
            <person name="Vorholter F.J."/>
            <person name="Weidner S."/>
            <person name="Goesmann A."/>
            <person name="Puhler A."/>
            <person name="Schluter A."/>
        </authorList>
    </citation>
    <scope>NUCLEOTIDE SEQUENCE [LARGE SCALE GENOMIC DNA]</scope>
    <source>
        <strain evidence="12 13">SM11</strain>
    </source>
</reference>
<dbReference type="Proteomes" id="UP000009045">
    <property type="component" value="Chromosome"/>
</dbReference>
<dbReference type="PANTHER" id="PTHR32182">
    <property type="entry name" value="DNA REPLICATION AND REPAIR PROTEIN RECF"/>
    <property type="match status" value="1"/>
</dbReference>
<feature type="domain" description="AAA+ ATPase" evidence="11">
    <location>
        <begin position="150"/>
        <end position="492"/>
    </location>
</feature>
<dbReference type="InterPro" id="IPR003395">
    <property type="entry name" value="RecF/RecN/SMC_N"/>
</dbReference>
<comment type="function">
    <text evidence="9 10">The RecF protein is involved in DNA metabolism; it is required for DNA replication and normal SOS inducibility. RecF binds preferentially to single-stranded, linear DNA. It also seems to bind ATP.</text>
</comment>
<dbReference type="InterPro" id="IPR018078">
    <property type="entry name" value="DNA-binding_RecF_CS"/>
</dbReference>
<evidence type="ECO:0000313" key="12">
    <source>
        <dbReference type="EMBL" id="AEH80888.1"/>
    </source>
</evidence>
<dbReference type="GO" id="GO:0000731">
    <property type="term" value="P:DNA synthesis involved in DNA repair"/>
    <property type="evidence" value="ECO:0007669"/>
    <property type="project" value="TreeGrafter"/>
</dbReference>
<evidence type="ECO:0000256" key="3">
    <source>
        <dbReference type="ARBA" id="ARBA00020170"/>
    </source>
</evidence>
<evidence type="ECO:0000256" key="4">
    <source>
        <dbReference type="ARBA" id="ARBA00022490"/>
    </source>
</evidence>